<gene>
    <name evidence="1" type="ORF">BSL78_22800</name>
</gene>
<accession>A0A2G8JXA9</accession>
<evidence type="ECO:0000313" key="1">
    <source>
        <dbReference type="EMBL" id="PIK40373.1"/>
    </source>
</evidence>
<dbReference type="AlphaFoldDB" id="A0A2G8JXA9"/>
<comment type="caution">
    <text evidence="1">The sequence shown here is derived from an EMBL/GenBank/DDBJ whole genome shotgun (WGS) entry which is preliminary data.</text>
</comment>
<sequence>MMKQWMELFASPLDEDISHVVHFMRSHILDQNLEMAFNFSEPLRGWFPPVIARTGGMLTSQSKRGYRLLSAISTEVP</sequence>
<evidence type="ECO:0000313" key="2">
    <source>
        <dbReference type="Proteomes" id="UP000230750"/>
    </source>
</evidence>
<proteinExistence type="predicted"/>
<dbReference type="Proteomes" id="UP000230750">
    <property type="component" value="Unassembled WGS sequence"/>
</dbReference>
<keyword evidence="2" id="KW-1185">Reference proteome</keyword>
<name>A0A2G8JXA9_STIJA</name>
<reference evidence="1 2" key="1">
    <citation type="journal article" date="2017" name="PLoS Biol.">
        <title>The sea cucumber genome provides insights into morphological evolution and visceral regeneration.</title>
        <authorList>
            <person name="Zhang X."/>
            <person name="Sun L."/>
            <person name="Yuan J."/>
            <person name="Sun Y."/>
            <person name="Gao Y."/>
            <person name="Zhang L."/>
            <person name="Li S."/>
            <person name="Dai H."/>
            <person name="Hamel J.F."/>
            <person name="Liu C."/>
            <person name="Yu Y."/>
            <person name="Liu S."/>
            <person name="Lin W."/>
            <person name="Guo K."/>
            <person name="Jin S."/>
            <person name="Xu P."/>
            <person name="Storey K.B."/>
            <person name="Huan P."/>
            <person name="Zhang T."/>
            <person name="Zhou Y."/>
            <person name="Zhang J."/>
            <person name="Lin C."/>
            <person name="Li X."/>
            <person name="Xing L."/>
            <person name="Huo D."/>
            <person name="Sun M."/>
            <person name="Wang L."/>
            <person name="Mercier A."/>
            <person name="Li F."/>
            <person name="Yang H."/>
            <person name="Xiang J."/>
        </authorList>
    </citation>
    <scope>NUCLEOTIDE SEQUENCE [LARGE SCALE GENOMIC DNA]</scope>
    <source>
        <strain evidence="1">Shaxun</strain>
        <tissue evidence="1">Muscle</tissue>
    </source>
</reference>
<dbReference type="EMBL" id="MRZV01001131">
    <property type="protein sequence ID" value="PIK40373.1"/>
    <property type="molecule type" value="Genomic_DNA"/>
</dbReference>
<organism evidence="1 2">
    <name type="scientific">Stichopus japonicus</name>
    <name type="common">Sea cucumber</name>
    <dbReference type="NCBI Taxonomy" id="307972"/>
    <lineage>
        <taxon>Eukaryota</taxon>
        <taxon>Metazoa</taxon>
        <taxon>Echinodermata</taxon>
        <taxon>Eleutherozoa</taxon>
        <taxon>Echinozoa</taxon>
        <taxon>Holothuroidea</taxon>
        <taxon>Aspidochirotacea</taxon>
        <taxon>Aspidochirotida</taxon>
        <taxon>Stichopodidae</taxon>
        <taxon>Apostichopus</taxon>
    </lineage>
</organism>
<protein>
    <submittedName>
        <fullName evidence="1">Uncharacterized protein</fullName>
    </submittedName>
</protein>
<dbReference type="OrthoDB" id="427711at2759"/>